<dbReference type="EMBL" id="JAYMYQ010000010">
    <property type="protein sequence ID" value="KAK7308574.1"/>
    <property type="molecule type" value="Genomic_DNA"/>
</dbReference>
<proteinExistence type="predicted"/>
<feature type="signal peptide" evidence="1">
    <location>
        <begin position="1"/>
        <end position="25"/>
    </location>
</feature>
<dbReference type="Proteomes" id="UP001367508">
    <property type="component" value="Unassembled WGS sequence"/>
</dbReference>
<protein>
    <recommendedName>
        <fullName evidence="4">Secreted protein</fullName>
    </recommendedName>
</protein>
<evidence type="ECO:0008006" key="4">
    <source>
        <dbReference type="Google" id="ProtNLM"/>
    </source>
</evidence>
<evidence type="ECO:0000313" key="2">
    <source>
        <dbReference type="EMBL" id="KAK7308574.1"/>
    </source>
</evidence>
<keyword evidence="3" id="KW-1185">Reference proteome</keyword>
<organism evidence="2 3">
    <name type="scientific">Canavalia gladiata</name>
    <name type="common">Sword bean</name>
    <name type="synonym">Dolichos gladiatus</name>
    <dbReference type="NCBI Taxonomy" id="3824"/>
    <lineage>
        <taxon>Eukaryota</taxon>
        <taxon>Viridiplantae</taxon>
        <taxon>Streptophyta</taxon>
        <taxon>Embryophyta</taxon>
        <taxon>Tracheophyta</taxon>
        <taxon>Spermatophyta</taxon>
        <taxon>Magnoliopsida</taxon>
        <taxon>eudicotyledons</taxon>
        <taxon>Gunneridae</taxon>
        <taxon>Pentapetalae</taxon>
        <taxon>rosids</taxon>
        <taxon>fabids</taxon>
        <taxon>Fabales</taxon>
        <taxon>Fabaceae</taxon>
        <taxon>Papilionoideae</taxon>
        <taxon>50 kb inversion clade</taxon>
        <taxon>NPAAA clade</taxon>
        <taxon>indigoferoid/millettioid clade</taxon>
        <taxon>Phaseoleae</taxon>
        <taxon>Canavalia</taxon>
    </lineage>
</organism>
<keyword evidence="1" id="KW-0732">Signal</keyword>
<name>A0AAN9K3M7_CANGL</name>
<gene>
    <name evidence="2" type="ORF">VNO77_42193</name>
</gene>
<evidence type="ECO:0000313" key="3">
    <source>
        <dbReference type="Proteomes" id="UP001367508"/>
    </source>
</evidence>
<comment type="caution">
    <text evidence="2">The sequence shown here is derived from an EMBL/GenBank/DDBJ whole genome shotgun (WGS) entry which is preliminary data.</text>
</comment>
<dbReference type="AlphaFoldDB" id="A0AAN9K3M7"/>
<sequence length="97" mass="11030">MLSCKLGNGLFSSLLLLTYATNSGAESIFRLELQHCNHRTTTLLNGLEEIFSIYVSLFPRLHFEILLDFRREFVIVKRAAKAYAISPSVFLFLGLEC</sequence>
<accession>A0AAN9K3M7</accession>
<feature type="chain" id="PRO_5042903577" description="Secreted protein" evidence="1">
    <location>
        <begin position="26"/>
        <end position="97"/>
    </location>
</feature>
<evidence type="ECO:0000256" key="1">
    <source>
        <dbReference type="SAM" id="SignalP"/>
    </source>
</evidence>
<reference evidence="2 3" key="1">
    <citation type="submission" date="2024-01" db="EMBL/GenBank/DDBJ databases">
        <title>The genomes of 5 underutilized Papilionoideae crops provide insights into root nodulation and disease resistanc.</title>
        <authorList>
            <person name="Jiang F."/>
        </authorList>
    </citation>
    <scope>NUCLEOTIDE SEQUENCE [LARGE SCALE GENOMIC DNA]</scope>
    <source>
        <strain evidence="2">LVBAO_FW01</strain>
        <tissue evidence="2">Leaves</tissue>
    </source>
</reference>